<dbReference type="InterPro" id="IPR037104">
    <property type="entry name" value="Annexin_sf"/>
</dbReference>
<reference evidence="3" key="2">
    <citation type="submission" date="2020-09" db="EMBL/GenBank/DDBJ databases">
        <authorList>
            <person name="Sun Q."/>
            <person name="Zhou Y."/>
        </authorList>
    </citation>
    <scope>NUCLEOTIDE SEQUENCE</scope>
    <source>
        <strain evidence="3">CGMCC 4.3508</strain>
    </source>
</reference>
<evidence type="ECO:0000313" key="4">
    <source>
        <dbReference type="Proteomes" id="UP000638263"/>
    </source>
</evidence>
<keyword evidence="4" id="KW-1185">Reference proteome</keyword>
<keyword evidence="1" id="KW-0175">Coiled coil</keyword>
<evidence type="ECO:0000256" key="2">
    <source>
        <dbReference type="SAM" id="MobiDB-lite"/>
    </source>
</evidence>
<reference evidence="3" key="1">
    <citation type="journal article" date="2014" name="Int. J. Syst. Evol. Microbiol.">
        <title>Complete genome sequence of Corynebacterium casei LMG S-19264T (=DSM 44701T), isolated from a smear-ripened cheese.</title>
        <authorList>
            <consortium name="US DOE Joint Genome Institute (JGI-PGF)"/>
            <person name="Walter F."/>
            <person name="Albersmeier A."/>
            <person name="Kalinowski J."/>
            <person name="Ruckert C."/>
        </authorList>
    </citation>
    <scope>NUCLEOTIDE SEQUENCE</scope>
    <source>
        <strain evidence="3">CGMCC 4.3508</strain>
    </source>
</reference>
<comment type="caution">
    <text evidence="3">The sequence shown here is derived from an EMBL/GenBank/DDBJ whole genome shotgun (WGS) entry which is preliminary data.</text>
</comment>
<dbReference type="GO" id="GO:0005509">
    <property type="term" value="F:calcium ion binding"/>
    <property type="evidence" value="ECO:0007669"/>
    <property type="project" value="InterPro"/>
</dbReference>
<evidence type="ECO:0000313" key="3">
    <source>
        <dbReference type="EMBL" id="GGL14585.1"/>
    </source>
</evidence>
<protein>
    <submittedName>
        <fullName evidence="3">Uncharacterized protein</fullName>
    </submittedName>
</protein>
<feature type="region of interest" description="Disordered" evidence="2">
    <location>
        <begin position="188"/>
        <end position="212"/>
    </location>
</feature>
<sequence length="2251" mass="242136">MSEPVITMEAVVVRARRPRTTRPDTVTPAAPGLSNRAAGRARAEVAAPDEPIPDKSPFGGFAYTRTEQDEEEVEVAGRPSPPRVSVPDGGTTASAETIERAGIREKVDPGPVASAASPFGGFAYTRTRQDEEEVAAARNSSPTRSPVRDRGATGPAEPAGAAAVPFEAGIAEAGAAIPGDIETSTGAAAAVRARPAGPASDTRAITGPSAATVRSPEDLMAAVRTAAAALPHETPSAVPLSAVYEPRLAAARARATRPRQIGGGRRIPLPRPIDPIEIDPVPEATKVITDALNARLPELALPALEPMPDGTRPRLAGAPKAGPDELAVEVPASQPGTGSATVNAAEAARARAAVAAAATTPVATVPAAVPIEPPVLIDFRPPPPPPLPPAQAQLEVGQTLRVLSIVLATVPQRAGHIVQAVRAAAFPPARMANHLEELTEPLYKAVQADLTTKMDQLRDAARIAPAVLAAAVEQRRHELEAHLEHVATEGELAVTRASAAQAAAAQRANARIEAARLRDEARRVQRLRLALHSRKPELVEELVAQRIAYIHRDVGRGVVAIEAAAARRKELIEGYREEYRDAYRRADDDFQARLPTEPRRPANLGENLWFDVVDDRLTAAMRTLTDRTTDDAAGLVATLRNAGIKAGAAVRDWADRRLHRSFVADNVRLQAVADARAQETAITAAQAQAEQNAVRTQLVGEIRFAAAAYLQAQHEAYGAGADRAGRLDADQMAIARHYLSAGSDRDPMSAVAGVLVGRYQKEHHEQQTAELREQVYAIRPGREAEAKDLAAIYFPGGDGALGVRADRLRRALTVWHGTAEEEVVVALTGVDGPAMALLNQYYNIVFGESLQQRIEQQMSGSDRDQASGLAGNDGSATAAQARARHARGVIADSKGWLSNDPGRALDAIRALPPGEAAAVVDDRETRAHLVSVLGGRRWVESRGTVTEDRGEKELRILLDINRMSRNPGESPPGAIRDLQAQADAIELDRYIRPGTFADAPDIDRLFARIRTSVLAEPGAAAWSAEEVDNEVRRRTRAMENAYERKFGAELPTGGISALRTAIAWNLRGTRREIALDLLDVDRAGERAARLQRTTEGLYTSDSELNAELERTYQDALAEVRRSESCRRQVEERAQSLMDRDGITDDGRRPAAAEIEAYQREATEEIARELAQQWMSDVSRTFGARYAGRWGGKAQGALQNMVAATTQFGGAEEARSRLAGGGGLTAAQSVRFGVVGWGMDRDPVLRALTGRTKQQIARIGAEYIREVDGEDMVSRLRSETGGWTADTKYTVLERDAFDLREALGGVPTTAAEELAAATRRYQYERDVYFKNNPRERDNAVGPELAMLERSYRRATERYEAYESAVRSGDAGAIRRAEVSVRAAREATNAVADHYREAVDAYVDRTAQIVAASAAITAAVLVTAATGGTAGPVVLGLAASLAGTAATVATKQDILGAAYSRQALTDDLIVGVVDAVVTVLTAGLGDKLLRVIEPVGATKAALRRAAAFAAEQVVQSVPTSVTAAALDRGTWQGDPLRNLATSAGMAALVGIGVGAAVHGVMKYAPKALGAAVDTIRALRSGSGADIAADRVLLRSTSESLAAGVVSHDLSARRGSPVERLAARREYLRRFPDRTPADFDRALARGTADAVASAEAVREVRREMMRHFLSGIPAAERGRFVDTPIIVLPDVEFTARTGSEFRGHAVTLVVAGEPVVVLREGAPLSALREEGKHARQIRDVLNAERVALLDERRLAQWASTSLEDRAAAWHAKLDLELEVQSRLMSEYDAELSRPGLTTERAADLVDRFEDARAAFDVLSERRGMLLDLDAGDFDRIRIGDLDPPPFLAEVPRLFAKKAPTAEEFGVRMVGPERVFRGKVITEGSRRSRWVQVYDDFGNVVEKYEERLGERGWVRSGRTSRWAGGVAELAMRMENARPAGGKGVKRVQLDAQTPQGWGFDDVIIETRRSGGVVHAKIIVGEAKHYTGSVNDFSAIDSNFRKNLKRVRDRLIELLRTDTFMAVGLDETEVRAALEAVDERRVQVEVRAGQSTRIAAGTLEAIQTRLRSFGKNISVVRGTDIARESIAEAEHWWATVERYRLGGTEGMAESDARLFRELARRPTGVTPDSIATAEAVMLALRAQKSPIADGIEWEPGGRYLVDGEGRPFVVDIVRGEKFDAEDVAHRILALADQTPPGASASALARVIVSCEQLTPTQAAQLQHALSRQAKAGNRRAALDRVLAVAVQGDAKPGSSR</sequence>
<dbReference type="SUPFAM" id="SSF47874">
    <property type="entry name" value="Annexin"/>
    <property type="match status" value="1"/>
</dbReference>
<dbReference type="Proteomes" id="UP000638263">
    <property type="component" value="Unassembled WGS sequence"/>
</dbReference>
<name>A0A917VU20_9NOCA</name>
<gene>
    <name evidence="3" type="ORF">GCM10011588_31380</name>
</gene>
<dbReference type="GO" id="GO:0005544">
    <property type="term" value="F:calcium-dependent phospholipid binding"/>
    <property type="evidence" value="ECO:0007669"/>
    <property type="project" value="InterPro"/>
</dbReference>
<feature type="compositionally biased region" description="Basic and acidic residues" evidence="2">
    <location>
        <begin position="97"/>
        <end position="108"/>
    </location>
</feature>
<feature type="compositionally biased region" description="Low complexity" evidence="2">
    <location>
        <begin position="188"/>
        <end position="199"/>
    </location>
</feature>
<feature type="region of interest" description="Disordered" evidence="2">
    <location>
        <begin position="16"/>
        <end position="159"/>
    </location>
</feature>
<feature type="coiled-coil region" evidence="1">
    <location>
        <begin position="469"/>
        <end position="527"/>
    </location>
</feature>
<evidence type="ECO:0000256" key="1">
    <source>
        <dbReference type="SAM" id="Coils"/>
    </source>
</evidence>
<feature type="compositionally biased region" description="Low complexity" evidence="2">
    <location>
        <begin position="23"/>
        <end position="46"/>
    </location>
</feature>
<accession>A0A917VU20</accession>
<feature type="region of interest" description="Disordered" evidence="2">
    <location>
        <begin position="855"/>
        <end position="881"/>
    </location>
</feature>
<proteinExistence type="predicted"/>
<dbReference type="RefSeq" id="WP_062997353.1">
    <property type="nucleotide sequence ID" value="NZ_BMMH01000005.1"/>
</dbReference>
<organism evidence="3 4">
    <name type="scientific">Nocardia jinanensis</name>
    <dbReference type="NCBI Taxonomy" id="382504"/>
    <lineage>
        <taxon>Bacteria</taxon>
        <taxon>Bacillati</taxon>
        <taxon>Actinomycetota</taxon>
        <taxon>Actinomycetes</taxon>
        <taxon>Mycobacteriales</taxon>
        <taxon>Nocardiaceae</taxon>
        <taxon>Nocardia</taxon>
    </lineage>
</organism>
<dbReference type="EMBL" id="BMMH01000005">
    <property type="protein sequence ID" value="GGL14585.1"/>
    <property type="molecule type" value="Genomic_DNA"/>
</dbReference>
<feature type="region of interest" description="Disordered" evidence="2">
    <location>
        <begin position="303"/>
        <end position="322"/>
    </location>
</feature>